<sequence length="204" mass="22284">MTALGSRAGASLARCTRGTSGSRLGEGTRPAVAHTDRSQSSTAAKQASATLKGSSHTTATLIDIPRVPKYPSSIPDFTIDCHLPLPGIFRCAHDTIAAPTHEGLHRYAWRPPSHPTLWKSPIARLLSHLRGISILSTSLLGRALVFGGRRSYEELSVHALRCPMSFERLRYLVPILFINSIMSVRLHPSTSFLQLRVSARAWVI</sequence>
<feature type="region of interest" description="Disordered" evidence="1">
    <location>
        <begin position="1"/>
        <end position="51"/>
    </location>
</feature>
<protein>
    <submittedName>
        <fullName evidence="2">Uncharacterized protein</fullName>
    </submittedName>
</protein>
<evidence type="ECO:0000313" key="3">
    <source>
        <dbReference type="Proteomes" id="UP000799324"/>
    </source>
</evidence>
<evidence type="ECO:0000313" key="2">
    <source>
        <dbReference type="EMBL" id="KAF2655790.1"/>
    </source>
</evidence>
<evidence type="ECO:0000256" key="1">
    <source>
        <dbReference type="SAM" id="MobiDB-lite"/>
    </source>
</evidence>
<gene>
    <name evidence="2" type="ORF">K491DRAFT_409049</name>
</gene>
<feature type="compositionally biased region" description="Low complexity" evidence="1">
    <location>
        <begin position="38"/>
        <end position="50"/>
    </location>
</feature>
<dbReference type="Proteomes" id="UP000799324">
    <property type="component" value="Unassembled WGS sequence"/>
</dbReference>
<name>A0A6A6T7N8_9PLEO</name>
<proteinExistence type="predicted"/>
<organism evidence="2 3">
    <name type="scientific">Lophiostoma macrostomum CBS 122681</name>
    <dbReference type="NCBI Taxonomy" id="1314788"/>
    <lineage>
        <taxon>Eukaryota</taxon>
        <taxon>Fungi</taxon>
        <taxon>Dikarya</taxon>
        <taxon>Ascomycota</taxon>
        <taxon>Pezizomycotina</taxon>
        <taxon>Dothideomycetes</taxon>
        <taxon>Pleosporomycetidae</taxon>
        <taxon>Pleosporales</taxon>
        <taxon>Lophiostomataceae</taxon>
        <taxon>Lophiostoma</taxon>
    </lineage>
</organism>
<reference evidence="2" key="1">
    <citation type="journal article" date="2020" name="Stud. Mycol.">
        <title>101 Dothideomycetes genomes: a test case for predicting lifestyles and emergence of pathogens.</title>
        <authorList>
            <person name="Haridas S."/>
            <person name="Albert R."/>
            <person name="Binder M."/>
            <person name="Bloem J."/>
            <person name="Labutti K."/>
            <person name="Salamov A."/>
            <person name="Andreopoulos B."/>
            <person name="Baker S."/>
            <person name="Barry K."/>
            <person name="Bills G."/>
            <person name="Bluhm B."/>
            <person name="Cannon C."/>
            <person name="Castanera R."/>
            <person name="Culley D."/>
            <person name="Daum C."/>
            <person name="Ezra D."/>
            <person name="Gonzalez J."/>
            <person name="Henrissat B."/>
            <person name="Kuo A."/>
            <person name="Liang C."/>
            <person name="Lipzen A."/>
            <person name="Lutzoni F."/>
            <person name="Magnuson J."/>
            <person name="Mondo S."/>
            <person name="Nolan M."/>
            <person name="Ohm R."/>
            <person name="Pangilinan J."/>
            <person name="Park H.-J."/>
            <person name="Ramirez L."/>
            <person name="Alfaro M."/>
            <person name="Sun H."/>
            <person name="Tritt A."/>
            <person name="Yoshinaga Y."/>
            <person name="Zwiers L.-H."/>
            <person name="Turgeon B."/>
            <person name="Goodwin S."/>
            <person name="Spatafora J."/>
            <person name="Crous P."/>
            <person name="Grigoriev I."/>
        </authorList>
    </citation>
    <scope>NUCLEOTIDE SEQUENCE</scope>
    <source>
        <strain evidence="2">CBS 122681</strain>
    </source>
</reference>
<keyword evidence="3" id="KW-1185">Reference proteome</keyword>
<dbReference type="EMBL" id="MU004344">
    <property type="protein sequence ID" value="KAF2655790.1"/>
    <property type="molecule type" value="Genomic_DNA"/>
</dbReference>
<accession>A0A6A6T7N8</accession>
<dbReference type="AlphaFoldDB" id="A0A6A6T7N8"/>